<dbReference type="AlphaFoldDB" id="A0A142JJW3"/>
<gene>
    <name evidence="2" type="ORF">A2G96_11865</name>
</gene>
<evidence type="ECO:0000256" key="1">
    <source>
        <dbReference type="SAM" id="SignalP"/>
    </source>
</evidence>
<name>A0A142JJW3_9BURK</name>
<dbReference type="InterPro" id="IPR021604">
    <property type="entry name" value="CopK"/>
</dbReference>
<evidence type="ECO:0000313" key="3">
    <source>
        <dbReference type="Proteomes" id="UP000075238"/>
    </source>
</evidence>
<dbReference type="OrthoDB" id="5297628at2"/>
<keyword evidence="1" id="KW-0732">Signal</keyword>
<feature type="chain" id="PRO_5007498449" evidence="1">
    <location>
        <begin position="21"/>
        <end position="94"/>
    </location>
</feature>
<dbReference type="Pfam" id="PF11525">
    <property type="entry name" value="CopK"/>
    <property type="match status" value="1"/>
</dbReference>
<dbReference type="NCBIfam" id="NF033793">
    <property type="entry name" value="peri_CopK"/>
    <property type="match status" value="1"/>
</dbReference>
<accession>A0A142JJW3</accession>
<dbReference type="InterPro" id="IPR038644">
    <property type="entry name" value="CopK_sf"/>
</dbReference>
<organism evidence="2 3">
    <name type="scientific">Cupriavidus nantongensis</name>
    <dbReference type="NCBI Taxonomy" id="1796606"/>
    <lineage>
        <taxon>Bacteria</taxon>
        <taxon>Pseudomonadati</taxon>
        <taxon>Pseudomonadota</taxon>
        <taxon>Betaproteobacteria</taxon>
        <taxon>Burkholderiales</taxon>
        <taxon>Burkholderiaceae</taxon>
        <taxon>Cupriavidus</taxon>
    </lineage>
</organism>
<feature type="signal peptide" evidence="1">
    <location>
        <begin position="1"/>
        <end position="20"/>
    </location>
</feature>
<dbReference type="EMBL" id="CP014844">
    <property type="protein sequence ID" value="AMR78375.1"/>
    <property type="molecule type" value="Genomic_DNA"/>
</dbReference>
<keyword evidence="3" id="KW-1185">Reference proteome</keyword>
<sequence length="94" mass="10104">MKSKLVVASLIAAVSLTAAATDLSTVVKTYELKDGSKVHVFKDGKMGMENKYGKSVSMPEGKVMETKDGSKILMKGNEVFRLDDALIKGHREGG</sequence>
<dbReference type="GeneID" id="70691506"/>
<evidence type="ECO:0000313" key="2">
    <source>
        <dbReference type="EMBL" id="AMR78375.1"/>
    </source>
</evidence>
<reference evidence="2 3" key="1">
    <citation type="submission" date="2016-03" db="EMBL/GenBank/DDBJ databases">
        <title>Complete genome sequence of a novel chlorpyrifos degrading bacterium, Cupriavidus nantongensis sp. X1.</title>
        <authorList>
            <person name="Fang L."/>
        </authorList>
    </citation>
    <scope>NUCLEOTIDE SEQUENCE [LARGE SCALE GENOMIC DNA]</scope>
    <source>
        <strain evidence="2 3">X1</strain>
    </source>
</reference>
<dbReference type="Proteomes" id="UP000075238">
    <property type="component" value="Chromosome 1"/>
</dbReference>
<dbReference type="RefSeq" id="WP_053821780.1">
    <property type="nucleotide sequence ID" value="NZ_CP014844.1"/>
</dbReference>
<protein>
    <submittedName>
        <fullName evidence="2">Copper resistance protein CopK</fullName>
    </submittedName>
</protein>
<dbReference type="Gene3D" id="2.40.10.300">
    <property type="entry name" value="Copper resistance protein K"/>
    <property type="match status" value="1"/>
</dbReference>
<dbReference type="KEGG" id="cnan:A2G96_11865"/>
<proteinExistence type="predicted"/>
<dbReference type="GO" id="GO:0046872">
    <property type="term" value="F:metal ion binding"/>
    <property type="evidence" value="ECO:0007669"/>
    <property type="project" value="InterPro"/>
</dbReference>